<reference evidence="7" key="1">
    <citation type="journal article" date="2017" name="bioRxiv">
        <title>Conservation of a gene cluster reveals novel cercosporin biosynthetic mechanisms and extends production to the genus Colletotrichum.</title>
        <authorList>
            <person name="de Jonge R."/>
            <person name="Ebert M.K."/>
            <person name="Huitt-Roehl C.R."/>
            <person name="Pal P."/>
            <person name="Suttle J.C."/>
            <person name="Spanner R.E."/>
            <person name="Neubauer J.D."/>
            <person name="Jurick W.M.II."/>
            <person name="Stott K.A."/>
            <person name="Secor G.A."/>
            <person name="Thomma B.P.H.J."/>
            <person name="Van de Peer Y."/>
            <person name="Townsend C.A."/>
            <person name="Bolton M.D."/>
        </authorList>
    </citation>
    <scope>NUCLEOTIDE SEQUENCE [LARGE SCALE GENOMIC DNA]</scope>
    <source>
        <strain evidence="7">CBS538.71</strain>
    </source>
</reference>
<dbReference type="GO" id="GO:0044550">
    <property type="term" value="P:secondary metabolite biosynthetic process"/>
    <property type="evidence" value="ECO:0007669"/>
    <property type="project" value="TreeGrafter"/>
</dbReference>
<protein>
    <recommendedName>
        <fullName evidence="5">Glucose-methanol-choline oxidoreductase N-terminal domain-containing protein</fullName>
    </recommendedName>
</protein>
<name>A0A2S6BYD5_9PEZI</name>
<feature type="signal peptide" evidence="4">
    <location>
        <begin position="1"/>
        <end position="21"/>
    </location>
</feature>
<feature type="chain" id="PRO_5015485974" description="Glucose-methanol-choline oxidoreductase N-terminal domain-containing protein" evidence="4">
    <location>
        <begin position="22"/>
        <end position="905"/>
    </location>
</feature>
<evidence type="ECO:0000259" key="5">
    <source>
        <dbReference type="PROSITE" id="PS00624"/>
    </source>
</evidence>
<organism evidence="6 7">
    <name type="scientific">Cercospora berteroae</name>
    <dbReference type="NCBI Taxonomy" id="357750"/>
    <lineage>
        <taxon>Eukaryota</taxon>
        <taxon>Fungi</taxon>
        <taxon>Dikarya</taxon>
        <taxon>Ascomycota</taxon>
        <taxon>Pezizomycotina</taxon>
        <taxon>Dothideomycetes</taxon>
        <taxon>Dothideomycetidae</taxon>
        <taxon>Mycosphaerellales</taxon>
        <taxon>Mycosphaerellaceae</taxon>
        <taxon>Cercospora</taxon>
    </lineage>
</organism>
<evidence type="ECO:0000256" key="2">
    <source>
        <dbReference type="ARBA" id="ARBA00023180"/>
    </source>
</evidence>
<dbReference type="Gene3D" id="3.30.560.10">
    <property type="entry name" value="Glucose Oxidase, domain 3"/>
    <property type="match status" value="1"/>
</dbReference>
<feature type="compositionally biased region" description="Basic and acidic residues" evidence="3">
    <location>
        <begin position="884"/>
        <end position="905"/>
    </location>
</feature>
<comment type="caution">
    <text evidence="6">The sequence shown here is derived from an EMBL/GenBank/DDBJ whole genome shotgun (WGS) entry which is preliminary data.</text>
</comment>
<dbReference type="Gene3D" id="3.50.50.60">
    <property type="entry name" value="FAD/NAD(P)-binding domain"/>
    <property type="match status" value="1"/>
</dbReference>
<keyword evidence="4" id="KW-0732">Signal</keyword>
<comment type="similarity">
    <text evidence="1">Belongs to the GMC oxidoreductase family.</text>
</comment>
<proteinExistence type="inferred from homology"/>
<dbReference type="PANTHER" id="PTHR11552:SF138">
    <property type="entry name" value="DEHYDROGENASE PKFF-RELATED"/>
    <property type="match status" value="1"/>
</dbReference>
<dbReference type="PROSITE" id="PS00624">
    <property type="entry name" value="GMC_OXRED_2"/>
    <property type="match status" value="1"/>
</dbReference>
<dbReference type="STRING" id="357750.A0A2S6BYD5"/>
<gene>
    <name evidence="6" type="ORF">CBER1_10497</name>
</gene>
<dbReference type="InterPro" id="IPR036188">
    <property type="entry name" value="FAD/NAD-bd_sf"/>
</dbReference>
<dbReference type="Pfam" id="PF05199">
    <property type="entry name" value="GMC_oxred_C"/>
    <property type="match status" value="1"/>
</dbReference>
<evidence type="ECO:0000313" key="6">
    <source>
        <dbReference type="EMBL" id="PPJ52476.1"/>
    </source>
</evidence>
<evidence type="ECO:0000256" key="4">
    <source>
        <dbReference type="SAM" id="SignalP"/>
    </source>
</evidence>
<dbReference type="CDD" id="cd00590">
    <property type="entry name" value="RRM_SF"/>
    <property type="match status" value="1"/>
</dbReference>
<dbReference type="SUPFAM" id="SSF51905">
    <property type="entry name" value="FAD/NAD(P)-binding domain"/>
    <property type="match status" value="1"/>
</dbReference>
<dbReference type="InterPro" id="IPR007867">
    <property type="entry name" value="GMC_OxRtase_C"/>
</dbReference>
<dbReference type="AlphaFoldDB" id="A0A2S6BYD5"/>
<dbReference type="Proteomes" id="UP000237631">
    <property type="component" value="Unassembled WGS sequence"/>
</dbReference>
<evidence type="ECO:0000256" key="3">
    <source>
        <dbReference type="SAM" id="MobiDB-lite"/>
    </source>
</evidence>
<dbReference type="Pfam" id="PF00732">
    <property type="entry name" value="GMC_oxred_N"/>
    <property type="match status" value="1"/>
</dbReference>
<dbReference type="InterPro" id="IPR012132">
    <property type="entry name" value="GMC_OxRdtase"/>
</dbReference>
<dbReference type="InterPro" id="IPR000172">
    <property type="entry name" value="GMC_OxRdtase_N"/>
</dbReference>
<feature type="region of interest" description="Disordered" evidence="3">
    <location>
        <begin position="866"/>
        <end position="905"/>
    </location>
</feature>
<evidence type="ECO:0000313" key="7">
    <source>
        <dbReference type="Proteomes" id="UP000237631"/>
    </source>
</evidence>
<sequence length="905" mass="98921">MPYQLLITALVALAAIVVIRLEDSRKVSLQQRQHTERSAQHSRLSGNCFGVAGINATYDYVVVGGGTAGLAVAWKLATGSSASVAVVEAGSFYQLDNGNGSVIPALAPHQHIGWDPDDVAPLIDWDYVTEPQAGLGDRRLYYARGKTMGGSSARAHGAFMRGTKGSYDKWATMVGDATYQYQSLLPFFQQSSNLTAPDTRKRWPTNGTVQYDIEAYATDRPGPLQISWPNWAVPLGSWAALAFEGIGLPRSDAGFSSGDLQGSGWVPGTIDPATAHRSSAQTSFWEDAAEQSSIKAYTRTLAQQILFDSRKRATAVVVATEGRSYHLSARKEVILSAGAFNSPQLLMLSGIGPEHELRQHNIPIVQHLPGVGKNLHDKTYVGVAHRVNVETSSAMTNSSAYAAAAVSDYLNNQTGPLTNGPAFVAFERFSDDVLTPTACQRLVHELSDDWPHVEYLVENGFSGDNRNYATTDPKDGFNYATISAALQGSLSRGDVRLQSSNPADPPRINPCYLHDPVDVELAVMSFKRVREIWNQMANVTLGEEYYPGKQAVFDDGQILEYIRTNSIQMWHASGTCKMGSREDAMAVVDSQARVIGVEGLRVVDASIFPFLPPGHPLATVYALALKMGASILAQVCDIVQMASLARSTAGRALHLRITPRPSNLGESREILRLISQFGEVEYFRNLKYDALSMPNATLVIFKSEDAASHCIKKCPIRFRMGRAPVKEQVEEVEPESPARPQPAQSAADATAQVLPPRSGGAWGLGQTRAMSTNTSYTPMATLPNPPARPVQIPFQPPPLPLLESRIFEIQANPARAHFRDQIDMGHFHGNFKLDTKSVPQTDLARTVPLPGLSCINWKKEDKPWRVMERQRSQERTGPSRRKSLKELYDEPAEGKAAFRDEALPG</sequence>
<accession>A0A2S6BYD5</accession>
<dbReference type="SUPFAM" id="SSF54373">
    <property type="entry name" value="FAD-linked reductases, C-terminal domain"/>
    <property type="match status" value="1"/>
</dbReference>
<dbReference type="GO" id="GO:0050660">
    <property type="term" value="F:flavin adenine dinucleotide binding"/>
    <property type="evidence" value="ECO:0007669"/>
    <property type="project" value="InterPro"/>
</dbReference>
<dbReference type="PANTHER" id="PTHR11552">
    <property type="entry name" value="GLUCOSE-METHANOL-CHOLINE GMC OXIDOREDUCTASE"/>
    <property type="match status" value="1"/>
</dbReference>
<feature type="domain" description="Glucose-methanol-choline oxidoreductase N-terminal" evidence="5">
    <location>
        <begin position="338"/>
        <end position="352"/>
    </location>
</feature>
<keyword evidence="2" id="KW-0325">Glycoprotein</keyword>
<evidence type="ECO:0000256" key="1">
    <source>
        <dbReference type="ARBA" id="ARBA00010790"/>
    </source>
</evidence>
<dbReference type="GO" id="GO:0016614">
    <property type="term" value="F:oxidoreductase activity, acting on CH-OH group of donors"/>
    <property type="evidence" value="ECO:0007669"/>
    <property type="project" value="InterPro"/>
</dbReference>
<feature type="region of interest" description="Disordered" evidence="3">
    <location>
        <begin position="728"/>
        <end position="750"/>
    </location>
</feature>
<dbReference type="EMBL" id="PNEN01001693">
    <property type="protein sequence ID" value="PPJ52476.1"/>
    <property type="molecule type" value="Genomic_DNA"/>
</dbReference>
<dbReference type="OrthoDB" id="269227at2759"/>
<keyword evidence="7" id="KW-1185">Reference proteome</keyword>